<evidence type="ECO:0000313" key="2">
    <source>
        <dbReference type="EMBL" id="KAJ1214607.1"/>
    </source>
</evidence>
<evidence type="ECO:0000313" key="3">
    <source>
        <dbReference type="Proteomes" id="UP001066276"/>
    </source>
</evidence>
<proteinExistence type="predicted"/>
<accession>A0AAV7WPN4</accession>
<name>A0AAV7WPN4_PLEWA</name>
<comment type="caution">
    <text evidence="2">The sequence shown here is derived from an EMBL/GenBank/DDBJ whole genome shotgun (WGS) entry which is preliminary data.</text>
</comment>
<evidence type="ECO:0000256" key="1">
    <source>
        <dbReference type="SAM" id="MobiDB-lite"/>
    </source>
</evidence>
<sequence length="90" mass="9855">MPIKLDLQVALRTFEEVQRLQSTSGEDAAGDYEEEGALAEKKTREHLIQGPELQEEPDPILADNQNAQDGAGSRVPAMGLNPEELNGRKV</sequence>
<keyword evidence="3" id="KW-1185">Reference proteome</keyword>
<organism evidence="2 3">
    <name type="scientific">Pleurodeles waltl</name>
    <name type="common">Iberian ribbed newt</name>
    <dbReference type="NCBI Taxonomy" id="8319"/>
    <lineage>
        <taxon>Eukaryota</taxon>
        <taxon>Metazoa</taxon>
        <taxon>Chordata</taxon>
        <taxon>Craniata</taxon>
        <taxon>Vertebrata</taxon>
        <taxon>Euteleostomi</taxon>
        <taxon>Amphibia</taxon>
        <taxon>Batrachia</taxon>
        <taxon>Caudata</taxon>
        <taxon>Salamandroidea</taxon>
        <taxon>Salamandridae</taxon>
        <taxon>Pleurodelinae</taxon>
        <taxon>Pleurodeles</taxon>
    </lineage>
</organism>
<dbReference type="EMBL" id="JANPWB010000001">
    <property type="protein sequence ID" value="KAJ1214607.1"/>
    <property type="molecule type" value="Genomic_DNA"/>
</dbReference>
<feature type="compositionally biased region" description="Acidic residues" evidence="1">
    <location>
        <begin position="28"/>
        <end position="37"/>
    </location>
</feature>
<reference evidence="2" key="1">
    <citation type="journal article" date="2022" name="bioRxiv">
        <title>Sequencing and chromosome-scale assembly of the giantPleurodeles waltlgenome.</title>
        <authorList>
            <person name="Brown T."/>
            <person name="Elewa A."/>
            <person name="Iarovenko S."/>
            <person name="Subramanian E."/>
            <person name="Araus A.J."/>
            <person name="Petzold A."/>
            <person name="Susuki M."/>
            <person name="Suzuki K.-i.T."/>
            <person name="Hayashi T."/>
            <person name="Toyoda A."/>
            <person name="Oliveira C."/>
            <person name="Osipova E."/>
            <person name="Leigh N.D."/>
            <person name="Simon A."/>
            <person name="Yun M.H."/>
        </authorList>
    </citation>
    <scope>NUCLEOTIDE SEQUENCE</scope>
    <source>
        <strain evidence="2">20211129_DDA</strain>
        <tissue evidence="2">Liver</tissue>
    </source>
</reference>
<feature type="region of interest" description="Disordered" evidence="1">
    <location>
        <begin position="19"/>
        <end position="90"/>
    </location>
</feature>
<protein>
    <submittedName>
        <fullName evidence="2">Uncharacterized protein</fullName>
    </submittedName>
</protein>
<dbReference type="AlphaFoldDB" id="A0AAV7WPN4"/>
<gene>
    <name evidence="2" type="ORF">NDU88_002225</name>
</gene>
<feature type="compositionally biased region" description="Basic and acidic residues" evidence="1">
    <location>
        <begin position="38"/>
        <end position="47"/>
    </location>
</feature>
<dbReference type="Proteomes" id="UP001066276">
    <property type="component" value="Chromosome 1_1"/>
</dbReference>